<evidence type="ECO:0000256" key="5">
    <source>
        <dbReference type="ARBA" id="ARBA00023015"/>
    </source>
</evidence>
<feature type="modified residue" description="4-aspartylphosphate" evidence="8">
    <location>
        <position position="55"/>
    </location>
</feature>
<evidence type="ECO:0000256" key="1">
    <source>
        <dbReference type="ARBA" id="ARBA00004496"/>
    </source>
</evidence>
<keyword evidence="4" id="KW-0902">Two-component regulatory system</keyword>
<evidence type="ECO:0000256" key="6">
    <source>
        <dbReference type="ARBA" id="ARBA00023125"/>
    </source>
</evidence>
<organism evidence="11 12">
    <name type="scientific">Paenibacillus chartarius</name>
    <dbReference type="NCBI Taxonomy" id="747481"/>
    <lineage>
        <taxon>Bacteria</taxon>
        <taxon>Bacillati</taxon>
        <taxon>Bacillota</taxon>
        <taxon>Bacilli</taxon>
        <taxon>Bacillales</taxon>
        <taxon>Paenibacillaceae</taxon>
        <taxon>Paenibacillus</taxon>
    </lineage>
</organism>
<feature type="domain" description="HTH araC/xylS-type" evidence="9">
    <location>
        <begin position="414"/>
        <end position="516"/>
    </location>
</feature>
<evidence type="ECO:0000256" key="4">
    <source>
        <dbReference type="ARBA" id="ARBA00023012"/>
    </source>
</evidence>
<keyword evidence="12" id="KW-1185">Reference proteome</keyword>
<evidence type="ECO:0000259" key="10">
    <source>
        <dbReference type="PROSITE" id="PS50110"/>
    </source>
</evidence>
<keyword evidence="2" id="KW-0963">Cytoplasm</keyword>
<evidence type="ECO:0000313" key="11">
    <source>
        <dbReference type="EMBL" id="MFC0211997.1"/>
    </source>
</evidence>
<dbReference type="EMBL" id="JBHLWN010000025">
    <property type="protein sequence ID" value="MFC0211997.1"/>
    <property type="molecule type" value="Genomic_DNA"/>
</dbReference>
<dbReference type="InterPro" id="IPR009057">
    <property type="entry name" value="Homeodomain-like_sf"/>
</dbReference>
<dbReference type="RefSeq" id="WP_377469048.1">
    <property type="nucleotide sequence ID" value="NZ_JBHLWN010000025.1"/>
</dbReference>
<dbReference type="SUPFAM" id="SSF52172">
    <property type="entry name" value="CheY-like"/>
    <property type="match status" value="1"/>
</dbReference>
<dbReference type="Pfam" id="PF12833">
    <property type="entry name" value="HTH_18"/>
    <property type="match status" value="1"/>
</dbReference>
<dbReference type="SMART" id="SM00342">
    <property type="entry name" value="HTH_ARAC"/>
    <property type="match status" value="1"/>
</dbReference>
<comment type="caution">
    <text evidence="11">The sequence shown here is derived from an EMBL/GenBank/DDBJ whole genome shotgun (WGS) entry which is preliminary data.</text>
</comment>
<dbReference type="PROSITE" id="PS01124">
    <property type="entry name" value="HTH_ARAC_FAMILY_2"/>
    <property type="match status" value="1"/>
</dbReference>
<dbReference type="Pfam" id="PF00072">
    <property type="entry name" value="Response_reg"/>
    <property type="match status" value="1"/>
</dbReference>
<dbReference type="InterPro" id="IPR001789">
    <property type="entry name" value="Sig_transdc_resp-reg_receiver"/>
</dbReference>
<dbReference type="InterPro" id="IPR051552">
    <property type="entry name" value="HptR"/>
</dbReference>
<protein>
    <submittedName>
        <fullName evidence="11">Response regulator</fullName>
    </submittedName>
</protein>
<dbReference type="Gene3D" id="1.10.10.60">
    <property type="entry name" value="Homeodomain-like"/>
    <property type="match status" value="2"/>
</dbReference>
<dbReference type="Gene3D" id="3.40.50.2300">
    <property type="match status" value="1"/>
</dbReference>
<dbReference type="SMART" id="SM00448">
    <property type="entry name" value="REC"/>
    <property type="match status" value="1"/>
</dbReference>
<evidence type="ECO:0000256" key="7">
    <source>
        <dbReference type="ARBA" id="ARBA00023163"/>
    </source>
</evidence>
<feature type="domain" description="Response regulatory" evidence="10">
    <location>
        <begin position="3"/>
        <end position="120"/>
    </location>
</feature>
<reference evidence="11 12" key="1">
    <citation type="submission" date="2024-09" db="EMBL/GenBank/DDBJ databases">
        <authorList>
            <person name="Sun Q."/>
            <person name="Mori K."/>
        </authorList>
    </citation>
    <scope>NUCLEOTIDE SEQUENCE [LARGE SCALE GENOMIC DNA]</scope>
    <source>
        <strain evidence="11 12">CCM 7759</strain>
    </source>
</reference>
<accession>A0ABV6DHB5</accession>
<keyword evidence="5" id="KW-0805">Transcription regulation</keyword>
<dbReference type="SUPFAM" id="SSF46689">
    <property type="entry name" value="Homeodomain-like"/>
    <property type="match status" value="1"/>
</dbReference>
<evidence type="ECO:0000313" key="12">
    <source>
        <dbReference type="Proteomes" id="UP001589776"/>
    </source>
</evidence>
<dbReference type="PROSITE" id="PS50110">
    <property type="entry name" value="RESPONSE_REGULATORY"/>
    <property type="match status" value="1"/>
</dbReference>
<dbReference type="InterPro" id="IPR018060">
    <property type="entry name" value="HTH_AraC"/>
</dbReference>
<name>A0ABV6DHB5_9BACL</name>
<proteinExistence type="predicted"/>
<dbReference type="CDD" id="cd17536">
    <property type="entry name" value="REC_YesN-like"/>
    <property type="match status" value="1"/>
</dbReference>
<evidence type="ECO:0000256" key="2">
    <source>
        <dbReference type="ARBA" id="ARBA00022490"/>
    </source>
</evidence>
<dbReference type="PANTHER" id="PTHR42713:SF3">
    <property type="entry name" value="TRANSCRIPTIONAL REGULATORY PROTEIN HPTR"/>
    <property type="match status" value="1"/>
</dbReference>
<keyword evidence="6" id="KW-0238">DNA-binding</keyword>
<dbReference type="Proteomes" id="UP001589776">
    <property type="component" value="Unassembled WGS sequence"/>
</dbReference>
<evidence type="ECO:0000256" key="3">
    <source>
        <dbReference type="ARBA" id="ARBA00022553"/>
    </source>
</evidence>
<comment type="subcellular location">
    <subcellularLocation>
        <location evidence="1">Cytoplasm</location>
    </subcellularLocation>
</comment>
<keyword evidence="7" id="KW-0804">Transcription</keyword>
<sequence>MFRVMLVDDERIILEGISQLVDWHALGTELVATARNGVEAFERIGEHMPDIVISDIRMPGMDGLELVARAYAAYPNVRFVLLSGFGEFDYASRAMQYGVRHYLLKPTNEEKIGEALKELVAELEQERSKESFVQNMRDELKKMMPHVKEQFLKEFVTNKTYGNRDWDYYRGLFRLELNDRVRLLLFQLEGRFEFEHLFAIKNIAQDLLETPLLSTTIGDHVLLLLEDEAEGDYEALLERIYKIRDTFQAYYKLDVTIALSDPGHITKARSLYKETLQLLGYRFYLGEGSLITRKDTGGGPAPQAKEFGFDEERLTMAVRSGHREEAAAALEELIGGLKDAQLSIDVTKSYVIQQFVALVRNCAPDEMTDYYGKIPQIVDLSTLQGIQTFLSNVVDSLTERFYEQNRVKHSAIVRKVLDIVDEQLGNSGLSLNWVAHEMLYMNADYLGKLFKKETGEKFSNYVTKTRIRKATEMIAQEPDIKIFELAERLGFGDNPQYFSQVFKKYTGSTPSEYMKSADISAF</sequence>
<gene>
    <name evidence="11" type="ORF">ACFFK0_05935</name>
</gene>
<dbReference type="PANTHER" id="PTHR42713">
    <property type="entry name" value="HISTIDINE KINASE-RELATED"/>
    <property type="match status" value="1"/>
</dbReference>
<dbReference type="InterPro" id="IPR011006">
    <property type="entry name" value="CheY-like_superfamily"/>
</dbReference>
<evidence type="ECO:0000256" key="8">
    <source>
        <dbReference type="PROSITE-ProRule" id="PRU00169"/>
    </source>
</evidence>
<evidence type="ECO:0000259" key="9">
    <source>
        <dbReference type="PROSITE" id="PS01124"/>
    </source>
</evidence>
<keyword evidence="3 8" id="KW-0597">Phosphoprotein</keyword>